<dbReference type="InterPro" id="IPR037049">
    <property type="entry name" value="DUF1214_C_sf"/>
</dbReference>
<dbReference type="PANTHER" id="PTHR36509:SF2">
    <property type="entry name" value="BLL3101 PROTEIN"/>
    <property type="match status" value="1"/>
</dbReference>
<dbReference type="Gene3D" id="2.60.120.600">
    <property type="entry name" value="Domain of unknown function DUF1214, C-terminal domain"/>
    <property type="match status" value="1"/>
</dbReference>
<organism evidence="3 4">
    <name type="scientific">Pseudomonas jinjuensis</name>
    <dbReference type="NCBI Taxonomy" id="198616"/>
    <lineage>
        <taxon>Bacteria</taxon>
        <taxon>Pseudomonadati</taxon>
        <taxon>Pseudomonadota</taxon>
        <taxon>Gammaproteobacteria</taxon>
        <taxon>Pseudomonadales</taxon>
        <taxon>Pseudomonadaceae</taxon>
        <taxon>Pseudomonas</taxon>
    </lineage>
</organism>
<feature type="domain" description="DUF1254" evidence="2">
    <location>
        <begin position="112"/>
        <end position="242"/>
    </location>
</feature>
<dbReference type="STRING" id="198616.SAMN05216193_104186"/>
<dbReference type="Pfam" id="PF06742">
    <property type="entry name" value="DUF1214"/>
    <property type="match status" value="1"/>
</dbReference>
<dbReference type="RefSeq" id="WP_084311854.1">
    <property type="nucleotide sequence ID" value="NZ_FNIJ01000004.1"/>
</dbReference>
<dbReference type="EMBL" id="FNIJ01000004">
    <property type="protein sequence ID" value="SDN66448.1"/>
    <property type="molecule type" value="Genomic_DNA"/>
</dbReference>
<dbReference type="AlphaFoldDB" id="A0A1H0D8K3"/>
<keyword evidence="4" id="KW-1185">Reference proteome</keyword>
<proteinExistence type="predicted"/>
<dbReference type="Pfam" id="PF06863">
    <property type="entry name" value="DUF1254"/>
    <property type="match status" value="1"/>
</dbReference>
<dbReference type="OrthoDB" id="9777345at2"/>
<sequence>MKAVAMGQSELLLEVLAAPQPGAGEQHHKGSPMPFTRNLSPTTALSAATFTLLAFAGTTLAAPAPAAATSSDWRENYAYHVGVLAYTYGYPALHLAELRYGTDRAAGGLMLNTFKHYRKLSDLNWKQGGSPNRDTLYSSAFVNLNKGPVVVSVGNAGTRYYSLALNEFYSDVIGYIGTRATGNEAGAYLLASSDWQGQPPADVKAIYRSPTPWVLLAGRVEAHSDADLDDANRLQDSFRITPLADWGKPAASAPVPVAPMTPELNKNDPLAAFKTMNLAMTENPPPAQDQALMKLFAEVNLGPGHSPAELDSLDPGTRQGLARAIVDGKKLLVDVTQAGGRTKTSNGWAYGQENWGRMAQAGDYLGRAATQSYSGIIENYVEEAVKLRTYTDEQGRPLDGDSRYVIHFTADQLPQVDAFWSLTAYGPDYNLLDTPAKRFAITDHQPLQKGADGSLTLYLQKDSPGADKESNWISLAKGPFNLFLRAYLPHRSLIEQSWQPPAIQRLN</sequence>
<name>A0A1H0D8K3_9PSED</name>
<dbReference type="InterPro" id="IPR010679">
    <property type="entry name" value="DUF1254"/>
</dbReference>
<evidence type="ECO:0000259" key="1">
    <source>
        <dbReference type="Pfam" id="PF06742"/>
    </source>
</evidence>
<reference evidence="4" key="1">
    <citation type="submission" date="2016-10" db="EMBL/GenBank/DDBJ databases">
        <authorList>
            <person name="Varghese N."/>
            <person name="Submissions S."/>
        </authorList>
    </citation>
    <scope>NUCLEOTIDE SEQUENCE [LARGE SCALE GENOMIC DNA]</scope>
    <source>
        <strain evidence="4">JCM 21621</strain>
    </source>
</reference>
<feature type="domain" description="DUF1214" evidence="1">
    <location>
        <begin position="383"/>
        <end position="490"/>
    </location>
</feature>
<protein>
    <submittedName>
        <fullName evidence="3">Uncharacterized conserved protein</fullName>
    </submittedName>
</protein>
<accession>A0A1H0D8K3</accession>
<gene>
    <name evidence="3" type="ORF">SAMN05216193_104186</name>
</gene>
<evidence type="ECO:0000313" key="3">
    <source>
        <dbReference type="EMBL" id="SDN66448.1"/>
    </source>
</evidence>
<dbReference type="InterPro" id="IPR010621">
    <property type="entry name" value="DUF1214"/>
</dbReference>
<evidence type="ECO:0000313" key="4">
    <source>
        <dbReference type="Proteomes" id="UP000242957"/>
    </source>
</evidence>
<dbReference type="InterPro" id="IPR037050">
    <property type="entry name" value="DUF1254_sf"/>
</dbReference>
<dbReference type="PANTHER" id="PTHR36509">
    <property type="entry name" value="BLL3101 PROTEIN"/>
    <property type="match status" value="1"/>
</dbReference>
<dbReference type="Gene3D" id="2.60.40.1610">
    <property type="entry name" value="Domain of unknown function DUF1254"/>
    <property type="match status" value="1"/>
</dbReference>
<evidence type="ECO:0000259" key="2">
    <source>
        <dbReference type="Pfam" id="PF06863"/>
    </source>
</evidence>
<dbReference type="Proteomes" id="UP000242957">
    <property type="component" value="Unassembled WGS sequence"/>
</dbReference>
<dbReference type="SUPFAM" id="SSF160935">
    <property type="entry name" value="VPA0735-like"/>
    <property type="match status" value="1"/>
</dbReference>